<dbReference type="InterPro" id="IPR002655">
    <property type="entry name" value="Acyl-CoA_oxidase_C"/>
</dbReference>
<dbReference type="GO" id="GO:0003997">
    <property type="term" value="F:acyl-CoA oxidase activity"/>
    <property type="evidence" value="ECO:0007669"/>
    <property type="project" value="InterPro"/>
</dbReference>
<comment type="similarity">
    <text evidence="2 6">Belongs to the acyl-CoA oxidase family.</text>
</comment>
<evidence type="ECO:0000256" key="8">
    <source>
        <dbReference type="PIRSR" id="PIRSR000168-2"/>
    </source>
</evidence>
<evidence type="ECO:0000313" key="13">
    <source>
        <dbReference type="Proteomes" id="UP000266196"/>
    </source>
</evidence>
<proteinExistence type="inferred from homology"/>
<dbReference type="PIRSF" id="PIRSF000168">
    <property type="entry name" value="Acyl-CoA_oxidase"/>
    <property type="match status" value="1"/>
</dbReference>
<dbReference type="SUPFAM" id="SSF56645">
    <property type="entry name" value="Acyl-CoA dehydrogenase NM domain-like"/>
    <property type="match status" value="1"/>
</dbReference>
<dbReference type="PANTHER" id="PTHR10909">
    <property type="entry name" value="ELECTRON TRANSPORT OXIDOREDUCTASE"/>
    <property type="match status" value="1"/>
</dbReference>
<dbReference type="Gene3D" id="1.20.140.10">
    <property type="entry name" value="Butyryl-CoA Dehydrogenase, subunit A, domain 3"/>
    <property type="match status" value="2"/>
</dbReference>
<feature type="active site" description="Proton acceptor" evidence="7">
    <location>
        <position position="483"/>
    </location>
</feature>
<dbReference type="InterPro" id="IPR046373">
    <property type="entry name" value="Acyl-CoA_Oxase/DH_mid-dom_sf"/>
</dbReference>
<evidence type="ECO:0000256" key="3">
    <source>
        <dbReference type="ARBA" id="ARBA00022630"/>
    </source>
</evidence>
<dbReference type="InterPro" id="IPR009100">
    <property type="entry name" value="AcylCoA_DH/oxidase_NM_dom_sf"/>
</dbReference>
<gene>
    <name evidence="12" type="ORF">DYB31_002557</name>
</gene>
<reference evidence="12 13" key="1">
    <citation type="submission" date="2018-08" db="EMBL/GenBank/DDBJ databases">
        <title>Aphanomyces genome sequencing and annotation.</title>
        <authorList>
            <person name="Minardi D."/>
            <person name="Oidtmann B."/>
            <person name="Van Der Giezen M."/>
            <person name="Studholme D.J."/>
        </authorList>
    </citation>
    <scope>NUCLEOTIDE SEQUENCE [LARGE SCALE GENOMIC DNA]</scope>
    <source>
        <strain evidence="12 13">197901</strain>
    </source>
</reference>
<feature type="domain" description="Acyl-CoA oxidase C-terminal" evidence="9">
    <location>
        <begin position="549"/>
        <end position="690"/>
    </location>
</feature>
<sequence>MLHSTSVATARLSLQRHHALKRFSNIPFTRPLGFDVAKERSKFGHKVSSFPTDKMNEWLDPDNRDMRRELKVFLEDDSFRPRYNIPLAEEREIALGQLKKICDAKFFSVKDFHTNPHNIYAAHEIAGLTNPSMATKMTVQFNLFGGTVLKLGTEKHHERFVDDIDSLASVGCFGLTELGYGNNAVEMGRLSSQTTAVYDAASDEFIINTPTVLAQKYWITNSAVHAKWVVVFAQLQVQGEQHGIHAFLVRIRNEDMTVADHVRVEDMGHKMGCNGVDNGKILFDNVRIPRTNMLDALSQVSGDGTFTSHVSSKRGRFLAVADQLLSGRVCIASMLMGGTKLSLAIAMRYYSTPSSPIHSPNAKGVMPRYAASRATVGPKGKSNTAILHYGLQKQALLPLVARTYVLAHGLNVVKDKYKAWNKSTDPLDRLELVVLCSAIKPVVSWNAENVVSVCRERCGGQGYLSANRFGEILGFSHAAVTAEGDNRVLMTKVTKELGELVKQGRYKLSPSTFFRVRIGALSLLGFVAAGKPFGGTPSWGNVEYVKYLLGVREAALFAKLGKIMKTDLEQGKTVFDIWMVEQSALVQDIALSYVERMSFEATVASMNDDPANADLRPVLTKLALLYGVSCVQRDLGWYVCNNIVAPDLGNQVDETVKALCSSSESGLGDDALHLIHAFDIPDYVMAAPIALDWVKFNEADNQGEVV</sequence>
<evidence type="ECO:0000256" key="1">
    <source>
        <dbReference type="ARBA" id="ARBA00001974"/>
    </source>
</evidence>
<dbReference type="Pfam" id="PF22924">
    <property type="entry name" value="ACOX_C_alpha1"/>
    <property type="match status" value="1"/>
</dbReference>
<keyword evidence="3 6" id="KW-0285">Flavoprotein</keyword>
<feature type="binding site" evidence="8">
    <location>
        <position position="176"/>
    </location>
    <ligand>
        <name>FAD</name>
        <dbReference type="ChEBI" id="CHEBI:57692"/>
    </ligand>
</feature>
<dbReference type="FunFam" id="2.40.110.10:FF:000005">
    <property type="entry name" value="Acyl-coenzyme A oxidase"/>
    <property type="match status" value="1"/>
</dbReference>
<evidence type="ECO:0000259" key="11">
    <source>
        <dbReference type="Pfam" id="PF22924"/>
    </source>
</evidence>
<protein>
    <recommendedName>
        <fullName evidence="6">Acyl-coenzyme A oxidase</fullName>
    </recommendedName>
</protein>
<dbReference type="AlphaFoldDB" id="A0A397E943"/>
<dbReference type="GO" id="GO:0055088">
    <property type="term" value="P:lipid homeostasis"/>
    <property type="evidence" value="ECO:0007669"/>
    <property type="project" value="TreeGrafter"/>
</dbReference>
<dbReference type="GO" id="GO:0005504">
    <property type="term" value="F:fatty acid binding"/>
    <property type="evidence" value="ECO:0007669"/>
    <property type="project" value="TreeGrafter"/>
</dbReference>
<evidence type="ECO:0000313" key="12">
    <source>
        <dbReference type="EMBL" id="RHY78592.1"/>
    </source>
</evidence>
<dbReference type="GO" id="GO:0005777">
    <property type="term" value="C:peroxisome"/>
    <property type="evidence" value="ECO:0007669"/>
    <property type="project" value="InterPro"/>
</dbReference>
<dbReference type="InterPro" id="IPR012258">
    <property type="entry name" value="Acyl-CoA_oxidase"/>
</dbReference>
<dbReference type="Proteomes" id="UP000266196">
    <property type="component" value="Unassembled WGS sequence"/>
</dbReference>
<dbReference type="InterPro" id="IPR006091">
    <property type="entry name" value="Acyl-CoA_Oxase/DH_mid-dom"/>
</dbReference>
<dbReference type="Pfam" id="PF01756">
    <property type="entry name" value="ACOX"/>
    <property type="match status" value="1"/>
</dbReference>
<evidence type="ECO:0000256" key="2">
    <source>
        <dbReference type="ARBA" id="ARBA00006288"/>
    </source>
</evidence>
<evidence type="ECO:0000259" key="9">
    <source>
        <dbReference type="Pfam" id="PF01756"/>
    </source>
</evidence>
<dbReference type="InterPro" id="IPR055060">
    <property type="entry name" value="ACOX_C_alpha1"/>
</dbReference>
<feature type="domain" description="Acyl-CoA oxidase/dehydrogenase middle" evidence="10">
    <location>
        <begin position="172"/>
        <end position="286"/>
    </location>
</feature>
<dbReference type="EMBL" id="QUTE01024472">
    <property type="protein sequence ID" value="RHY78592.1"/>
    <property type="molecule type" value="Genomic_DNA"/>
</dbReference>
<name>A0A397E943_APHAT</name>
<dbReference type="VEuPathDB" id="FungiDB:H257_12517"/>
<keyword evidence="5" id="KW-0560">Oxidoreductase</keyword>
<evidence type="ECO:0000256" key="4">
    <source>
        <dbReference type="ARBA" id="ARBA00022827"/>
    </source>
</evidence>
<organism evidence="12 13">
    <name type="scientific">Aphanomyces astaci</name>
    <name type="common">Crayfish plague agent</name>
    <dbReference type="NCBI Taxonomy" id="112090"/>
    <lineage>
        <taxon>Eukaryota</taxon>
        <taxon>Sar</taxon>
        <taxon>Stramenopiles</taxon>
        <taxon>Oomycota</taxon>
        <taxon>Saprolegniomycetes</taxon>
        <taxon>Saprolegniales</taxon>
        <taxon>Verrucalvaceae</taxon>
        <taxon>Aphanomyces</taxon>
    </lineage>
</organism>
<dbReference type="PANTHER" id="PTHR10909:SF382">
    <property type="entry name" value="ACYL-COENZYME A OXIDASE"/>
    <property type="match status" value="1"/>
</dbReference>
<dbReference type="Gene3D" id="2.40.110.10">
    <property type="entry name" value="Butyryl-CoA Dehydrogenase, subunit A, domain 2"/>
    <property type="match status" value="1"/>
</dbReference>
<comment type="cofactor">
    <cofactor evidence="1">
        <name>FAD</name>
        <dbReference type="ChEBI" id="CHEBI:57692"/>
    </cofactor>
</comment>
<keyword evidence="4 6" id="KW-0274">FAD</keyword>
<feature type="domain" description="Acyl-CoA oxidase C-alpha1" evidence="11">
    <location>
        <begin position="365"/>
        <end position="497"/>
    </location>
</feature>
<dbReference type="Pfam" id="PF02770">
    <property type="entry name" value="Acyl-CoA_dh_M"/>
    <property type="match status" value="1"/>
</dbReference>
<evidence type="ECO:0000256" key="6">
    <source>
        <dbReference type="PIRNR" id="PIRNR000168"/>
    </source>
</evidence>
<comment type="caution">
    <text evidence="12">The sequence shown here is derived from an EMBL/GenBank/DDBJ whole genome shotgun (WGS) entry which is preliminary data.</text>
</comment>
<dbReference type="InterPro" id="IPR036250">
    <property type="entry name" value="AcylCo_DH-like_C"/>
</dbReference>
<evidence type="ECO:0000256" key="7">
    <source>
        <dbReference type="PIRSR" id="PIRSR000168-1"/>
    </source>
</evidence>
<dbReference type="SUPFAM" id="SSF47203">
    <property type="entry name" value="Acyl-CoA dehydrogenase C-terminal domain-like"/>
    <property type="match status" value="2"/>
</dbReference>
<evidence type="ECO:0000256" key="5">
    <source>
        <dbReference type="ARBA" id="ARBA00023002"/>
    </source>
</evidence>
<dbReference type="GO" id="GO:0033540">
    <property type="term" value="P:fatty acid beta-oxidation using acyl-CoA oxidase"/>
    <property type="evidence" value="ECO:0007669"/>
    <property type="project" value="TreeGrafter"/>
</dbReference>
<evidence type="ECO:0000259" key="10">
    <source>
        <dbReference type="Pfam" id="PF02770"/>
    </source>
</evidence>
<accession>A0A397E943</accession>
<dbReference type="GO" id="GO:0071949">
    <property type="term" value="F:FAD binding"/>
    <property type="evidence" value="ECO:0007669"/>
    <property type="project" value="InterPro"/>
</dbReference>